<feature type="region of interest" description="Disordered" evidence="1">
    <location>
        <begin position="183"/>
        <end position="258"/>
    </location>
</feature>
<dbReference type="Gramene" id="Aco014589.1.mrna1">
    <property type="protein sequence ID" value="Aco014589.1.mrna1.cds1"/>
    <property type="gene ID" value="Aco014589.1.path1"/>
</dbReference>
<protein>
    <submittedName>
        <fullName evidence="4">Uncharacterized protein LOC109714250</fullName>
    </submittedName>
</protein>
<dbReference type="PANTHER" id="PTHR38357:SF1">
    <property type="entry name" value="EXPRESSED PROTEIN"/>
    <property type="match status" value="1"/>
</dbReference>
<dbReference type="GeneID" id="109714250"/>
<reference evidence="3" key="1">
    <citation type="journal article" date="2015" name="Nat. Genet.">
        <title>The pineapple genome and the evolution of CAM photosynthesis.</title>
        <authorList>
            <person name="Ming R."/>
            <person name="VanBuren R."/>
            <person name="Wai C.M."/>
            <person name="Tang H."/>
            <person name="Schatz M.C."/>
            <person name="Bowers J.E."/>
            <person name="Lyons E."/>
            <person name="Wang M.L."/>
            <person name="Chen J."/>
            <person name="Biggers E."/>
            <person name="Zhang J."/>
            <person name="Huang L."/>
            <person name="Zhang L."/>
            <person name="Miao W."/>
            <person name="Zhang J."/>
            <person name="Ye Z."/>
            <person name="Miao C."/>
            <person name="Lin Z."/>
            <person name="Wang H."/>
            <person name="Zhou H."/>
            <person name="Yim W.C."/>
            <person name="Priest H.D."/>
            <person name="Zheng C."/>
            <person name="Woodhouse M."/>
            <person name="Edger P.P."/>
            <person name="Guyot R."/>
            <person name="Guo H.B."/>
            <person name="Guo H."/>
            <person name="Zheng G."/>
            <person name="Singh R."/>
            <person name="Sharma A."/>
            <person name="Min X."/>
            <person name="Zheng Y."/>
            <person name="Lee H."/>
            <person name="Gurtowski J."/>
            <person name="Sedlazeck F.J."/>
            <person name="Harkess A."/>
            <person name="McKain M.R."/>
            <person name="Liao Z."/>
            <person name="Fang J."/>
            <person name="Liu J."/>
            <person name="Zhang X."/>
            <person name="Zhang Q."/>
            <person name="Hu W."/>
            <person name="Qin Y."/>
            <person name="Wang K."/>
            <person name="Chen L.Y."/>
            <person name="Shirley N."/>
            <person name="Lin Y.R."/>
            <person name="Liu L.Y."/>
            <person name="Hernandez A.G."/>
            <person name="Wright C.L."/>
            <person name="Bulone V."/>
            <person name="Tuskan G.A."/>
            <person name="Heath K."/>
            <person name="Zee F."/>
            <person name="Moore P.H."/>
            <person name="Sunkar R."/>
            <person name="Leebens-Mack J.H."/>
            <person name="Mockler T."/>
            <person name="Bennetzen J.L."/>
            <person name="Freeling M."/>
            <person name="Sankoff D."/>
            <person name="Paterson A.H."/>
            <person name="Zhu X."/>
            <person name="Yang X."/>
            <person name="Smith J.A."/>
            <person name="Cushman J.C."/>
            <person name="Paull R.E."/>
            <person name="Yu Q."/>
        </authorList>
    </citation>
    <scope>NUCLEOTIDE SEQUENCE [LARGE SCALE GENOMIC DNA]</scope>
    <source>
        <strain evidence="3">cv. F153</strain>
    </source>
</reference>
<organism evidence="3 4">
    <name type="scientific">Ananas comosus</name>
    <name type="common">Pineapple</name>
    <name type="synonym">Ananas ananas</name>
    <dbReference type="NCBI Taxonomy" id="4615"/>
    <lineage>
        <taxon>Eukaryota</taxon>
        <taxon>Viridiplantae</taxon>
        <taxon>Streptophyta</taxon>
        <taxon>Embryophyta</taxon>
        <taxon>Tracheophyta</taxon>
        <taxon>Spermatophyta</taxon>
        <taxon>Magnoliopsida</taxon>
        <taxon>Liliopsida</taxon>
        <taxon>Poales</taxon>
        <taxon>Bromeliaceae</taxon>
        <taxon>Bromelioideae</taxon>
        <taxon>Ananas</taxon>
    </lineage>
</organism>
<gene>
    <name evidence="4" type="primary">LOC109714250</name>
</gene>
<dbReference type="GO" id="GO:0009536">
    <property type="term" value="C:plastid"/>
    <property type="evidence" value="ECO:0007669"/>
    <property type="project" value="TreeGrafter"/>
</dbReference>
<dbReference type="PANTHER" id="PTHR38357">
    <property type="entry name" value="EXPRESSED PROTEIN"/>
    <property type="match status" value="1"/>
</dbReference>
<keyword evidence="3" id="KW-1185">Reference proteome</keyword>
<feature type="compositionally biased region" description="Low complexity" evidence="1">
    <location>
        <begin position="218"/>
        <end position="227"/>
    </location>
</feature>
<keyword evidence="2" id="KW-0732">Signal</keyword>
<dbReference type="AlphaFoldDB" id="A0A6P5FLN2"/>
<evidence type="ECO:0000313" key="4">
    <source>
        <dbReference type="RefSeq" id="XP_020094368.1"/>
    </source>
</evidence>
<dbReference type="OrthoDB" id="1897217at2759"/>
<accession>A0A6P5FLN2</accession>
<name>A0A6P5FLN2_ANACO</name>
<dbReference type="Proteomes" id="UP000515123">
    <property type="component" value="Linkage group 8"/>
</dbReference>
<reference evidence="4" key="2">
    <citation type="submission" date="2025-08" db="UniProtKB">
        <authorList>
            <consortium name="RefSeq"/>
        </authorList>
    </citation>
    <scope>IDENTIFICATION</scope>
    <source>
        <tissue evidence="4">Leaf</tissue>
    </source>
</reference>
<dbReference type="RefSeq" id="XP_020094368.1">
    <property type="nucleotide sequence ID" value="XM_020238779.1"/>
</dbReference>
<feature type="signal peptide" evidence="2">
    <location>
        <begin position="1"/>
        <end position="19"/>
    </location>
</feature>
<evidence type="ECO:0000256" key="2">
    <source>
        <dbReference type="SAM" id="SignalP"/>
    </source>
</evidence>
<evidence type="ECO:0000313" key="3">
    <source>
        <dbReference type="Proteomes" id="UP000515123"/>
    </source>
</evidence>
<proteinExistence type="predicted"/>
<sequence length="272" mass="30207">MHLLHLHLPFSHLLRPARALSSSSSSEGSLPPARDRVVDFGRHRGRRLGSLPSSYLRWVASTLRARDSEPWARLADQVLADPVYRDRLEWEHAARLLSGDALGASSFSPSGPGGGVVAELRDVAERFGWDYDDREGWARVDFQLLGTSFGGRIPRARRGLGGAKGRILEAEEEEEGVAVPMVREKREERRERRRAKREKQMETVRREVGVVAEEAENESSSSSSSSSNGGFVKEKKRESLLGNGNGNLSCNNPFPGRGALLDMIKKRQGRLI</sequence>
<feature type="chain" id="PRO_5027628167" evidence="2">
    <location>
        <begin position="20"/>
        <end position="272"/>
    </location>
</feature>
<feature type="compositionally biased region" description="Basic and acidic residues" evidence="1">
    <location>
        <begin position="198"/>
        <end position="208"/>
    </location>
</feature>
<evidence type="ECO:0000256" key="1">
    <source>
        <dbReference type="SAM" id="MobiDB-lite"/>
    </source>
</evidence>